<evidence type="ECO:0000256" key="2">
    <source>
        <dbReference type="ARBA" id="ARBA00022729"/>
    </source>
</evidence>
<dbReference type="PANTHER" id="PTHR24100:SF130">
    <property type="entry name" value="BUTYROPHILIN-LIKE PROTEIN 9"/>
    <property type="match status" value="1"/>
</dbReference>
<keyword evidence="3" id="KW-0472">Membrane</keyword>
<reference evidence="8" key="1">
    <citation type="submission" date="2025-08" db="UniProtKB">
        <authorList>
            <consortium name="Ensembl"/>
        </authorList>
    </citation>
    <scope>IDENTIFICATION</scope>
</reference>
<dbReference type="InterPro" id="IPR036179">
    <property type="entry name" value="Ig-like_dom_sf"/>
</dbReference>
<dbReference type="GO" id="GO:0009897">
    <property type="term" value="C:external side of plasma membrane"/>
    <property type="evidence" value="ECO:0007669"/>
    <property type="project" value="TreeGrafter"/>
</dbReference>
<evidence type="ECO:0000313" key="9">
    <source>
        <dbReference type="Proteomes" id="UP000694427"/>
    </source>
</evidence>
<dbReference type="Proteomes" id="UP000694427">
    <property type="component" value="Unplaced"/>
</dbReference>
<keyword evidence="6" id="KW-0393">Immunoglobulin domain</keyword>
<name>A0A8C1JM26_CYPCA</name>
<keyword evidence="9" id="KW-1185">Reference proteome</keyword>
<dbReference type="Pfam" id="PF07686">
    <property type="entry name" value="V-set"/>
    <property type="match status" value="1"/>
</dbReference>
<dbReference type="GO" id="GO:0005102">
    <property type="term" value="F:signaling receptor binding"/>
    <property type="evidence" value="ECO:0007669"/>
    <property type="project" value="TreeGrafter"/>
</dbReference>
<evidence type="ECO:0000259" key="7">
    <source>
        <dbReference type="PROSITE" id="PS50835"/>
    </source>
</evidence>
<proteinExistence type="predicted"/>
<organism evidence="8 9">
    <name type="scientific">Cyprinus carpio</name>
    <name type="common">Common carp</name>
    <dbReference type="NCBI Taxonomy" id="7962"/>
    <lineage>
        <taxon>Eukaryota</taxon>
        <taxon>Metazoa</taxon>
        <taxon>Chordata</taxon>
        <taxon>Craniata</taxon>
        <taxon>Vertebrata</taxon>
        <taxon>Euteleostomi</taxon>
        <taxon>Actinopterygii</taxon>
        <taxon>Neopterygii</taxon>
        <taxon>Teleostei</taxon>
        <taxon>Ostariophysi</taxon>
        <taxon>Cypriniformes</taxon>
        <taxon>Cyprinidae</taxon>
        <taxon>Cyprininae</taxon>
        <taxon>Cyprinus</taxon>
    </lineage>
</organism>
<evidence type="ECO:0000313" key="8">
    <source>
        <dbReference type="Ensembl" id="ENSCCRP00010034547.1"/>
    </source>
</evidence>
<dbReference type="GO" id="GO:0050863">
    <property type="term" value="P:regulation of T cell activation"/>
    <property type="evidence" value="ECO:0007669"/>
    <property type="project" value="UniProtKB-ARBA"/>
</dbReference>
<dbReference type="Ensembl" id="ENSCCRT00010037888.1">
    <property type="protein sequence ID" value="ENSCCRP00010034547.1"/>
    <property type="gene ID" value="ENSCCRG00010014711.1"/>
</dbReference>
<dbReference type="GO" id="GO:1903037">
    <property type="term" value="P:regulation of leukocyte cell-cell adhesion"/>
    <property type="evidence" value="ECO:0007669"/>
    <property type="project" value="UniProtKB-ARBA"/>
</dbReference>
<dbReference type="PROSITE" id="PS50835">
    <property type="entry name" value="IG_LIKE"/>
    <property type="match status" value="1"/>
</dbReference>
<dbReference type="SUPFAM" id="SSF48726">
    <property type="entry name" value="Immunoglobulin"/>
    <property type="match status" value="1"/>
</dbReference>
<comment type="subcellular location">
    <subcellularLocation>
        <location evidence="1">Membrane</location>
    </subcellularLocation>
</comment>
<dbReference type="InterPro" id="IPR013783">
    <property type="entry name" value="Ig-like_fold"/>
</dbReference>
<keyword evidence="5" id="KW-0325">Glycoprotein</keyword>
<accession>A0A8C1JM26</accession>
<keyword evidence="4" id="KW-1015">Disulfide bond</keyword>
<protein>
    <recommendedName>
        <fullName evidence="7">Ig-like domain-containing protein</fullName>
    </recommendedName>
</protein>
<evidence type="ECO:0000256" key="4">
    <source>
        <dbReference type="ARBA" id="ARBA00023157"/>
    </source>
</evidence>
<dbReference type="InterPro" id="IPR050504">
    <property type="entry name" value="IgSF_BTN/MOG"/>
</dbReference>
<dbReference type="GO" id="GO:0001817">
    <property type="term" value="P:regulation of cytokine production"/>
    <property type="evidence" value="ECO:0007669"/>
    <property type="project" value="TreeGrafter"/>
</dbReference>
<dbReference type="FunFam" id="2.60.40.10:FF:000142">
    <property type="entry name" value="V-set domain-containing T-cell activation inhibitor 1"/>
    <property type="match status" value="1"/>
</dbReference>
<sequence length="134" mass="15045">QDLSQKIKQEMLHRGIHVMVAHLACTQDFSLVTPIGTVSADPGEDIILPVHLSPETSAVFMKIRWVKGAEFIYQYMNGQEKTNSDYENQANLSIQELERGNLSLTLRNVQQTDSGDYTCKVFQEGCLCVCGCYI</sequence>
<dbReference type="Gene3D" id="2.60.40.10">
    <property type="entry name" value="Immunoglobulins"/>
    <property type="match status" value="1"/>
</dbReference>
<evidence type="ECO:0000256" key="1">
    <source>
        <dbReference type="ARBA" id="ARBA00004370"/>
    </source>
</evidence>
<dbReference type="InterPro" id="IPR007110">
    <property type="entry name" value="Ig-like_dom"/>
</dbReference>
<evidence type="ECO:0000256" key="6">
    <source>
        <dbReference type="ARBA" id="ARBA00023319"/>
    </source>
</evidence>
<feature type="domain" description="Ig-like" evidence="7">
    <location>
        <begin position="27"/>
        <end position="121"/>
    </location>
</feature>
<evidence type="ECO:0000256" key="3">
    <source>
        <dbReference type="ARBA" id="ARBA00023136"/>
    </source>
</evidence>
<reference evidence="8" key="2">
    <citation type="submission" date="2025-09" db="UniProtKB">
        <authorList>
            <consortium name="Ensembl"/>
        </authorList>
    </citation>
    <scope>IDENTIFICATION</scope>
</reference>
<keyword evidence="2" id="KW-0732">Signal</keyword>
<dbReference type="AlphaFoldDB" id="A0A8C1JM26"/>
<dbReference type="InterPro" id="IPR013106">
    <property type="entry name" value="Ig_V-set"/>
</dbReference>
<dbReference type="PANTHER" id="PTHR24100">
    <property type="entry name" value="BUTYROPHILIN"/>
    <property type="match status" value="1"/>
</dbReference>
<dbReference type="GO" id="GO:0050852">
    <property type="term" value="P:T cell receptor signaling pathway"/>
    <property type="evidence" value="ECO:0007669"/>
    <property type="project" value="TreeGrafter"/>
</dbReference>
<evidence type="ECO:0000256" key="5">
    <source>
        <dbReference type="ARBA" id="ARBA00023180"/>
    </source>
</evidence>